<name>A0A6A3T3V4_9STRA</name>
<evidence type="ECO:0000313" key="4">
    <source>
        <dbReference type="EMBL" id="KAE9092988.1"/>
    </source>
</evidence>
<evidence type="ECO:0000313" key="11">
    <source>
        <dbReference type="Proteomes" id="UP000433483"/>
    </source>
</evidence>
<dbReference type="Proteomes" id="UP000429523">
    <property type="component" value="Unassembled WGS sequence"/>
</dbReference>
<dbReference type="Proteomes" id="UP000433483">
    <property type="component" value="Unassembled WGS sequence"/>
</dbReference>
<accession>A0A6A3T3V4</accession>
<dbReference type="EMBL" id="QXGC01001222">
    <property type="protein sequence ID" value="KAE9208127.1"/>
    <property type="molecule type" value="Genomic_DNA"/>
</dbReference>
<gene>
    <name evidence="9" type="ORF">PF001_g17480</name>
    <name evidence="8" type="ORF">PF002_g19491</name>
    <name evidence="7" type="ORF">PF004_g16843</name>
    <name evidence="6" type="ORF">PF005_g18200</name>
    <name evidence="5" type="ORF">PF006_g16121</name>
    <name evidence="3" type="ORF">PF007_g18282</name>
    <name evidence="1" type="ORF">PF009_g19252</name>
    <name evidence="4" type="ORF">PF010_g17658</name>
    <name evidence="2" type="ORF">PF011_g17090</name>
</gene>
<keyword evidence="11" id="KW-1185">Reference proteome</keyword>
<dbReference type="Proteomes" id="UP000488956">
    <property type="component" value="Unassembled WGS sequence"/>
</dbReference>
<dbReference type="EMBL" id="QXFZ01001301">
    <property type="protein sequence ID" value="KAE9092973.1"/>
    <property type="molecule type" value="Genomic_DNA"/>
</dbReference>
<evidence type="ECO:0000313" key="17">
    <source>
        <dbReference type="Proteomes" id="UP000476176"/>
    </source>
</evidence>
<proteinExistence type="predicted"/>
<dbReference type="EMBL" id="QXFX01001293">
    <property type="protein sequence ID" value="KAE9092988.1"/>
    <property type="molecule type" value="Genomic_DNA"/>
</dbReference>
<evidence type="ECO:0000313" key="8">
    <source>
        <dbReference type="EMBL" id="KAE9208152.1"/>
    </source>
</evidence>
<evidence type="ECO:0000313" key="1">
    <source>
        <dbReference type="EMBL" id="KAE8930660.1"/>
    </source>
</evidence>
<evidence type="ECO:0000313" key="15">
    <source>
        <dbReference type="Proteomes" id="UP000441208"/>
    </source>
</evidence>
<dbReference type="Proteomes" id="UP000440732">
    <property type="component" value="Unassembled WGS sequence"/>
</dbReference>
<evidence type="ECO:0000313" key="3">
    <source>
        <dbReference type="EMBL" id="KAE9092973.1"/>
    </source>
</evidence>
<evidence type="ECO:0000313" key="7">
    <source>
        <dbReference type="EMBL" id="KAE9208127.1"/>
    </source>
</evidence>
<dbReference type="AlphaFoldDB" id="A0A6A3T3V4"/>
<organism evidence="5 14">
    <name type="scientific">Phytophthora fragariae</name>
    <dbReference type="NCBI Taxonomy" id="53985"/>
    <lineage>
        <taxon>Eukaryota</taxon>
        <taxon>Sar</taxon>
        <taxon>Stramenopiles</taxon>
        <taxon>Oomycota</taxon>
        <taxon>Peronosporomycetes</taxon>
        <taxon>Peronosporales</taxon>
        <taxon>Peronosporaceae</taxon>
        <taxon>Phytophthora</taxon>
    </lineage>
</organism>
<dbReference type="EMBL" id="QXGE01001269">
    <property type="protein sequence ID" value="KAE9295078.1"/>
    <property type="molecule type" value="Genomic_DNA"/>
</dbReference>
<dbReference type="EMBL" id="QXGF01001348">
    <property type="protein sequence ID" value="KAE8930660.1"/>
    <property type="molecule type" value="Genomic_DNA"/>
</dbReference>
<dbReference type="Proteomes" id="UP000440367">
    <property type="component" value="Unassembled WGS sequence"/>
</dbReference>
<reference evidence="10 11" key="1">
    <citation type="submission" date="2018-08" db="EMBL/GenBank/DDBJ databases">
        <title>Genomic investigation of the strawberry pathogen Phytophthora fragariae indicates pathogenicity is determined by transcriptional variation in three key races.</title>
        <authorList>
            <person name="Adams T.M."/>
            <person name="Armitage A.D."/>
            <person name="Sobczyk M.K."/>
            <person name="Bates H.J."/>
            <person name="Dunwell J.M."/>
            <person name="Nellist C.F."/>
            <person name="Harrison R.J."/>
        </authorList>
    </citation>
    <scope>NUCLEOTIDE SEQUENCE [LARGE SCALE GENOMIC DNA]</scope>
    <source>
        <strain evidence="9 12">A4</strain>
        <strain evidence="8 13">BC-1</strain>
        <strain evidence="7 17">BC-23</strain>
        <strain evidence="6 11">NOV-27</strain>
        <strain evidence="5 14">NOV-5</strain>
        <strain evidence="3 15">NOV-71</strain>
        <strain evidence="1 10">NOV-9</strain>
        <strain evidence="4 18">ONT-3</strain>
        <strain evidence="2 16">SCRP245</strain>
    </source>
</reference>
<dbReference type="Proteomes" id="UP000460718">
    <property type="component" value="Unassembled WGS sequence"/>
</dbReference>
<evidence type="ECO:0000313" key="10">
    <source>
        <dbReference type="Proteomes" id="UP000429523"/>
    </source>
</evidence>
<evidence type="ECO:0000313" key="2">
    <source>
        <dbReference type="EMBL" id="KAE8993554.1"/>
    </source>
</evidence>
<evidence type="ECO:0000313" key="16">
    <source>
        <dbReference type="Proteomes" id="UP000460718"/>
    </source>
</evidence>
<evidence type="ECO:0000313" key="14">
    <source>
        <dbReference type="Proteomes" id="UP000440732"/>
    </source>
</evidence>
<evidence type="ECO:0000313" key="6">
    <source>
        <dbReference type="EMBL" id="KAE9193120.1"/>
    </source>
</evidence>
<comment type="caution">
    <text evidence="5">The sequence shown here is derived from an EMBL/GenBank/DDBJ whole genome shotgun (WGS) entry which is preliminary data.</text>
</comment>
<sequence>MTANHRFTQRKRFAPAILFNWNFQELQDFVDRANATQSRADELPKPPHWIRVEPCMTADSLTSDIISFLENGVHRNDSCFGVSVLVSSSMQHFCQMLGRLSIIEVDPFMQAVMKEAPRYECIATIGILEEGAAAFETSRMMRAQPAPYCQIFE</sequence>
<protein>
    <submittedName>
        <fullName evidence="5">Uncharacterized protein</fullName>
    </submittedName>
</protein>
<dbReference type="EMBL" id="QXGA01001103">
    <property type="protein sequence ID" value="KAE9129085.1"/>
    <property type="molecule type" value="Genomic_DNA"/>
</dbReference>
<dbReference type="EMBL" id="QXGD01001352">
    <property type="protein sequence ID" value="KAE9208152.1"/>
    <property type="molecule type" value="Genomic_DNA"/>
</dbReference>
<evidence type="ECO:0000313" key="5">
    <source>
        <dbReference type="EMBL" id="KAE9129085.1"/>
    </source>
</evidence>
<dbReference type="Proteomes" id="UP000441208">
    <property type="component" value="Unassembled WGS sequence"/>
</dbReference>
<dbReference type="OrthoDB" id="113557at2759"/>
<evidence type="ECO:0000313" key="13">
    <source>
        <dbReference type="Proteomes" id="UP000440367"/>
    </source>
</evidence>
<dbReference type="Proteomes" id="UP000437068">
    <property type="component" value="Unassembled WGS sequence"/>
</dbReference>
<evidence type="ECO:0000313" key="9">
    <source>
        <dbReference type="EMBL" id="KAE9295078.1"/>
    </source>
</evidence>
<evidence type="ECO:0000313" key="18">
    <source>
        <dbReference type="Proteomes" id="UP000488956"/>
    </source>
</evidence>
<evidence type="ECO:0000313" key="12">
    <source>
        <dbReference type="Proteomes" id="UP000437068"/>
    </source>
</evidence>
<dbReference type="Proteomes" id="UP000476176">
    <property type="component" value="Unassembled WGS sequence"/>
</dbReference>
<dbReference type="EMBL" id="QXGB01001307">
    <property type="protein sequence ID" value="KAE9193120.1"/>
    <property type="molecule type" value="Genomic_DNA"/>
</dbReference>
<dbReference type="EMBL" id="QXFW01001269">
    <property type="protein sequence ID" value="KAE8993554.1"/>
    <property type="molecule type" value="Genomic_DNA"/>
</dbReference>